<protein>
    <submittedName>
        <fullName evidence="1">943_t:CDS:1</fullName>
    </submittedName>
</protein>
<accession>A0ACA9K9E4</accession>
<dbReference type="Proteomes" id="UP000789525">
    <property type="component" value="Unassembled WGS sequence"/>
</dbReference>
<organism evidence="1 2">
    <name type="scientific">Acaulospora colombiana</name>
    <dbReference type="NCBI Taxonomy" id="27376"/>
    <lineage>
        <taxon>Eukaryota</taxon>
        <taxon>Fungi</taxon>
        <taxon>Fungi incertae sedis</taxon>
        <taxon>Mucoromycota</taxon>
        <taxon>Glomeromycotina</taxon>
        <taxon>Glomeromycetes</taxon>
        <taxon>Diversisporales</taxon>
        <taxon>Acaulosporaceae</taxon>
        <taxon>Acaulospora</taxon>
    </lineage>
</organism>
<gene>
    <name evidence="1" type="ORF">ACOLOM_LOCUS1132</name>
</gene>
<reference evidence="1" key="1">
    <citation type="submission" date="2021-06" db="EMBL/GenBank/DDBJ databases">
        <authorList>
            <person name="Kallberg Y."/>
            <person name="Tangrot J."/>
            <person name="Rosling A."/>
        </authorList>
    </citation>
    <scope>NUCLEOTIDE SEQUENCE</scope>
    <source>
        <strain evidence="1">CL356</strain>
    </source>
</reference>
<keyword evidence="2" id="KW-1185">Reference proteome</keyword>
<name>A0ACA9K9E4_9GLOM</name>
<proteinExistence type="predicted"/>
<dbReference type="EMBL" id="CAJVPT010001287">
    <property type="protein sequence ID" value="CAG8459987.1"/>
    <property type="molecule type" value="Genomic_DNA"/>
</dbReference>
<comment type="caution">
    <text evidence="1">The sequence shown here is derived from an EMBL/GenBank/DDBJ whole genome shotgun (WGS) entry which is preliminary data.</text>
</comment>
<evidence type="ECO:0000313" key="1">
    <source>
        <dbReference type="EMBL" id="CAG8459987.1"/>
    </source>
</evidence>
<sequence length="324" mass="36645">MPFEVKIHPVVAEQDPVIGVNTSSYYSYRPKSKIEPVVSISHIASEPKPRQKCSGETPASPSQNRLVVIQGTSMNSSGFKTTKVVDSTNTSEGRGVVASIRYKIVPTVPNCDIPITEEFAPSALGNESDDEEEQNTLSRVFWTILFFLIAPFWCIIKAFYPLARTVLHSEKHNNNINKRSSSVSIRFLLIPILLAAIVYIMLAGNLGRESYRGPPTDNGQLPSSPRIHSPYVEEVRHFKREFHKLALEATKKVLSHPYELVRYGFNVEININYNWKQPRCNKKGVVFKNEVCTIKKKNGKKCLSDEFNRTNRTIVEDLKCFLLS</sequence>
<evidence type="ECO:0000313" key="2">
    <source>
        <dbReference type="Proteomes" id="UP000789525"/>
    </source>
</evidence>